<feature type="transmembrane region" description="Helical" evidence="14">
    <location>
        <begin position="549"/>
        <end position="571"/>
    </location>
</feature>
<comment type="caution">
    <text evidence="16">The sequence shown here is derived from an EMBL/GenBank/DDBJ whole genome shotgun (WGS) entry which is preliminary data.</text>
</comment>
<evidence type="ECO:0000313" key="16">
    <source>
        <dbReference type="EMBL" id="KAK9841893.1"/>
    </source>
</evidence>
<dbReference type="PANTHER" id="PTHR43867">
    <property type="entry name" value="CELLULOSE SYNTHASE CATALYTIC SUBUNIT A [UDP-FORMING]"/>
    <property type="match status" value="1"/>
</dbReference>
<feature type="transmembrane region" description="Helical" evidence="14">
    <location>
        <begin position="697"/>
        <end position="720"/>
    </location>
</feature>
<evidence type="ECO:0000256" key="2">
    <source>
        <dbReference type="ARBA" id="ARBA00004141"/>
    </source>
</evidence>
<organism evidence="16 17">
    <name type="scientific">Apatococcus fuscideae</name>
    <dbReference type="NCBI Taxonomy" id="2026836"/>
    <lineage>
        <taxon>Eukaryota</taxon>
        <taxon>Viridiplantae</taxon>
        <taxon>Chlorophyta</taxon>
        <taxon>core chlorophytes</taxon>
        <taxon>Trebouxiophyceae</taxon>
        <taxon>Chlorellales</taxon>
        <taxon>Chlorellaceae</taxon>
        <taxon>Apatococcus</taxon>
    </lineage>
</organism>
<comment type="catalytic activity">
    <reaction evidence="1">
        <text>Endohydrolysis of (1-&gt;4)-beta-D-glucosidic linkages in cellulose, lichenin and cereal beta-D-glucans.</text>
        <dbReference type="EC" id="3.2.1.4"/>
    </reaction>
</comment>
<feature type="domain" description="Glycoside hydrolase family 9" evidence="15">
    <location>
        <begin position="763"/>
        <end position="965"/>
    </location>
</feature>
<evidence type="ECO:0000256" key="13">
    <source>
        <dbReference type="SAM" id="MobiDB-lite"/>
    </source>
</evidence>
<feature type="compositionally biased region" description="Low complexity" evidence="13">
    <location>
        <begin position="123"/>
        <end position="133"/>
    </location>
</feature>
<dbReference type="SUPFAM" id="SSF53448">
    <property type="entry name" value="Nucleotide-diphospho-sugar transferases"/>
    <property type="match status" value="1"/>
</dbReference>
<feature type="region of interest" description="Disordered" evidence="13">
    <location>
        <begin position="108"/>
        <end position="160"/>
    </location>
</feature>
<evidence type="ECO:0000256" key="1">
    <source>
        <dbReference type="ARBA" id="ARBA00000966"/>
    </source>
</evidence>
<reference evidence="16 17" key="1">
    <citation type="journal article" date="2024" name="Nat. Commun.">
        <title>Phylogenomics reveals the evolutionary origins of lichenization in chlorophyte algae.</title>
        <authorList>
            <person name="Puginier C."/>
            <person name="Libourel C."/>
            <person name="Otte J."/>
            <person name="Skaloud P."/>
            <person name="Haon M."/>
            <person name="Grisel S."/>
            <person name="Petersen M."/>
            <person name="Berrin J.G."/>
            <person name="Delaux P.M."/>
            <person name="Dal Grande F."/>
            <person name="Keller J."/>
        </authorList>
    </citation>
    <scope>NUCLEOTIDE SEQUENCE [LARGE SCALE GENOMIC DNA]</scope>
    <source>
        <strain evidence="16 17">SAG 2523</strain>
    </source>
</reference>
<proteinExistence type="inferred from homology"/>
<evidence type="ECO:0000256" key="3">
    <source>
        <dbReference type="ARBA" id="ARBA00007072"/>
    </source>
</evidence>
<evidence type="ECO:0000256" key="5">
    <source>
        <dbReference type="ARBA" id="ARBA00022676"/>
    </source>
</evidence>
<keyword evidence="10 14" id="KW-0472">Membrane</keyword>
<dbReference type="PANTHER" id="PTHR43867:SF2">
    <property type="entry name" value="CELLULOSE SYNTHASE CATALYTIC SUBUNIT A [UDP-FORMING]"/>
    <property type="match status" value="1"/>
</dbReference>
<evidence type="ECO:0000256" key="10">
    <source>
        <dbReference type="ARBA" id="ARBA00023136"/>
    </source>
</evidence>
<feature type="transmembrane region" description="Helical" evidence="14">
    <location>
        <begin position="577"/>
        <end position="599"/>
    </location>
</feature>
<dbReference type="GO" id="GO:0008810">
    <property type="term" value="F:cellulase activity"/>
    <property type="evidence" value="ECO:0007669"/>
    <property type="project" value="UniProtKB-EC"/>
</dbReference>
<dbReference type="Pfam" id="PF00759">
    <property type="entry name" value="Glyco_hydro_9"/>
    <property type="match status" value="2"/>
</dbReference>
<dbReference type="GO" id="GO:0016757">
    <property type="term" value="F:glycosyltransferase activity"/>
    <property type="evidence" value="ECO:0007669"/>
    <property type="project" value="UniProtKB-KW"/>
</dbReference>
<evidence type="ECO:0000256" key="9">
    <source>
        <dbReference type="ARBA" id="ARBA00023001"/>
    </source>
</evidence>
<accession>A0AAW1S8W5</accession>
<keyword evidence="17" id="KW-1185">Reference proteome</keyword>
<sequence>MPNTLGRRLSEPLTSRVRNGLQALRSLMNIVDEERRNSGMDHYDLPIEVEPEESEATSLLPRIQEEVLPVSEQRRRAAARCEFKAPPFHTDIVAPEVDEVHSDVHPFSAEADRVNSTDHATSRRASSLHRLSSPFSEGAGGRLRQRQSSIAAQSHEDGFQSPTLEAAEAGGQEKEGSLERLGSVRKGEPVELALSMKAEAKSRPFRQINRINWIGAAAFLIYICALGFYAYMRVRYTLALGPYVIYGIAIFAIEMLGASATITYGMNLVLLPVYEDIRQVDGKVISRYSYHVRVLVPCYQEPLALVKRTIEAALDAELPKGVHRTIYLLDDGKDVKKRRFCSTLGPEVVYVSGRTRKKGEVNGKSGNLNNCLRQLYPEDYYIPQTELVAIFDADQVANANFFLKTVPLFDAGSDVGMVVTPQAFYNTNLHADIFNHSNIHFWEYAQPGYDTFGFISCTGTNFLARSQALKDANWSPEYTLTEDYALGMELKRKHWQGRYVCEYLAVGEAPEQVRNCFQQRSRWCKGHFQIVFSKHCPLIQSGLSLFHRLYYCTGVWAYIVGAISTPTLMVIPVLTIWVGIFPIVISWYAALALTVYYAAQTLVLGYVKRPSHAEALWFASVSNNILWWTYCKAFWRTLVTSFSGGLTFKTTLKGTAKFVQTLVGDLWVPFVSLLLLAVTLGFGIAKLVKLGTVINAVTISVVWLVFAGIPPFLVCFYAFVGQGAALRYVAKVCFVLAFIAPIIAIVLLWFVYPTVYTNTDVSDALGQSVKFLEAMRVGKLPDNNIVWRHDSLVQEADLAHNFPDLTGGWMEGGSAGTVKLTMPMAFTTTMLAWSLLAFPESFTSGANQTSLIGAKNGIRWGADYLSKTFHPIPNVTGALQIVYQVGNVTEDTSQWERPENISGDRPVYSINTPDGASDLAGQMAAAFAAAALVFKHEDTAYSTSLQNDAVTLYTAATFTKGSMSNVDFRRNFSTTCISSRTGPSPAPPFAKKFPNDTPEGCISNTTRLASIPSEQNVSVLIEPKFSPIIDYNGTAEGFSNSTSFYDDLMWAAAWLAKLTGEANYSADAGRWDFQHRLKLPGLPGEADEDDQLITDFNHVYWAANVLLANLSDTTDPTGASSGGWHQTIQDYLRDWICTSGKGEGVIRTGPTGRATNKFAPQLGTSINVAYLGLFYTSSPVSKHLKEDKRQSINCWSQSQVRFVLGDNSYPTGSSLIVGWGTDPPQRPQNQAASCPGNSTTACSGIPAFFSGDANPNVIQGALVTFDNFDSAFVDDRTLNSSQVSIDNNAGLPGALAAFQQLPASSWNSCLQGFGEIFGSRAACRATY</sequence>
<feature type="domain" description="Glycoside hydrolase family 9" evidence="15">
    <location>
        <begin position="1035"/>
        <end position="1295"/>
    </location>
</feature>
<name>A0AAW1S8W5_9CHLO</name>
<keyword evidence="11" id="KW-0119">Carbohydrate metabolism</keyword>
<feature type="transmembrane region" description="Helical" evidence="14">
    <location>
        <begin position="666"/>
        <end position="685"/>
    </location>
</feature>
<evidence type="ECO:0000256" key="8">
    <source>
        <dbReference type="ARBA" id="ARBA00022989"/>
    </source>
</evidence>
<dbReference type="SUPFAM" id="SSF48208">
    <property type="entry name" value="Six-hairpin glycosidases"/>
    <property type="match status" value="2"/>
</dbReference>
<dbReference type="Gene3D" id="3.90.550.10">
    <property type="entry name" value="Spore Coat Polysaccharide Biosynthesis Protein SpsA, Chain A"/>
    <property type="match status" value="1"/>
</dbReference>
<protein>
    <recommendedName>
        <fullName evidence="4">cellulase</fullName>
        <ecNumber evidence="4">3.2.1.4</ecNumber>
    </recommendedName>
</protein>
<evidence type="ECO:0000256" key="4">
    <source>
        <dbReference type="ARBA" id="ARBA00012601"/>
    </source>
</evidence>
<evidence type="ECO:0000256" key="11">
    <source>
        <dbReference type="ARBA" id="ARBA00023277"/>
    </source>
</evidence>
<dbReference type="InterPro" id="IPR008928">
    <property type="entry name" value="6-hairpin_glycosidase_sf"/>
</dbReference>
<dbReference type="GO" id="GO:0030245">
    <property type="term" value="P:cellulose catabolic process"/>
    <property type="evidence" value="ECO:0007669"/>
    <property type="project" value="UniProtKB-KW"/>
</dbReference>
<dbReference type="InterPro" id="IPR050321">
    <property type="entry name" value="Glycosyltr_2/OpgH_subfam"/>
</dbReference>
<keyword evidence="5" id="KW-0328">Glycosyltransferase</keyword>
<dbReference type="Pfam" id="PF13641">
    <property type="entry name" value="Glyco_tranf_2_3"/>
    <property type="match status" value="1"/>
</dbReference>
<evidence type="ECO:0000256" key="7">
    <source>
        <dbReference type="ARBA" id="ARBA00022692"/>
    </source>
</evidence>
<gene>
    <name evidence="16" type="ORF">WJX84_005153</name>
</gene>
<evidence type="ECO:0000256" key="6">
    <source>
        <dbReference type="ARBA" id="ARBA00022679"/>
    </source>
</evidence>
<dbReference type="InterPro" id="IPR029044">
    <property type="entry name" value="Nucleotide-diphossugar_trans"/>
</dbReference>
<keyword evidence="8 14" id="KW-1133">Transmembrane helix</keyword>
<comment type="similarity">
    <text evidence="3">Belongs to the glycosyl hydrolase 9 (cellulase E) family.</text>
</comment>
<feature type="transmembrane region" description="Helical" evidence="14">
    <location>
        <begin position="243"/>
        <end position="270"/>
    </location>
</feature>
<evidence type="ECO:0000313" key="17">
    <source>
        <dbReference type="Proteomes" id="UP001485043"/>
    </source>
</evidence>
<dbReference type="InterPro" id="IPR012341">
    <property type="entry name" value="6hp_glycosidase-like_sf"/>
</dbReference>
<keyword evidence="7 14" id="KW-0812">Transmembrane</keyword>
<comment type="subcellular location">
    <subcellularLocation>
        <location evidence="2">Membrane</location>
        <topology evidence="2">Multi-pass membrane protein</topology>
    </subcellularLocation>
</comment>
<keyword evidence="6" id="KW-0808">Transferase</keyword>
<feature type="transmembrane region" description="Helical" evidence="14">
    <location>
        <begin position="732"/>
        <end position="752"/>
    </location>
</feature>
<keyword evidence="12" id="KW-0624">Polysaccharide degradation</keyword>
<evidence type="ECO:0000256" key="14">
    <source>
        <dbReference type="SAM" id="Phobius"/>
    </source>
</evidence>
<dbReference type="EC" id="3.2.1.4" evidence="4"/>
<dbReference type="EMBL" id="JALJOV010001758">
    <property type="protein sequence ID" value="KAK9841893.1"/>
    <property type="molecule type" value="Genomic_DNA"/>
</dbReference>
<keyword evidence="9" id="KW-0136">Cellulose degradation</keyword>
<dbReference type="InterPro" id="IPR001701">
    <property type="entry name" value="Glyco_hydro_9"/>
</dbReference>
<dbReference type="Gene3D" id="1.50.10.10">
    <property type="match status" value="2"/>
</dbReference>
<evidence type="ECO:0000259" key="15">
    <source>
        <dbReference type="Pfam" id="PF00759"/>
    </source>
</evidence>
<dbReference type="GO" id="GO:0016020">
    <property type="term" value="C:membrane"/>
    <property type="evidence" value="ECO:0007669"/>
    <property type="project" value="UniProtKB-SubCell"/>
</dbReference>
<dbReference type="Proteomes" id="UP001485043">
    <property type="component" value="Unassembled WGS sequence"/>
</dbReference>
<feature type="transmembrane region" description="Helical" evidence="14">
    <location>
        <begin position="211"/>
        <end position="231"/>
    </location>
</feature>
<evidence type="ECO:0000256" key="12">
    <source>
        <dbReference type="ARBA" id="ARBA00023326"/>
    </source>
</evidence>